<dbReference type="Proteomes" id="UP000748756">
    <property type="component" value="Unassembled WGS sequence"/>
</dbReference>
<organism evidence="3 4">
    <name type="scientific">Linnemannia schmuckeri</name>
    <dbReference type="NCBI Taxonomy" id="64567"/>
    <lineage>
        <taxon>Eukaryota</taxon>
        <taxon>Fungi</taxon>
        <taxon>Fungi incertae sedis</taxon>
        <taxon>Mucoromycota</taxon>
        <taxon>Mortierellomycotina</taxon>
        <taxon>Mortierellomycetes</taxon>
        <taxon>Mortierellales</taxon>
        <taxon>Mortierellaceae</taxon>
        <taxon>Linnemannia</taxon>
    </lineage>
</organism>
<dbReference type="SUPFAM" id="SSF53098">
    <property type="entry name" value="Ribonuclease H-like"/>
    <property type="match status" value="1"/>
</dbReference>
<dbReference type="GO" id="GO:0003676">
    <property type="term" value="F:nucleic acid binding"/>
    <property type="evidence" value="ECO:0007669"/>
    <property type="project" value="InterPro"/>
</dbReference>
<dbReference type="Gene3D" id="3.30.420.10">
    <property type="entry name" value="Ribonuclease H-like superfamily/Ribonuclease H"/>
    <property type="match status" value="1"/>
</dbReference>
<dbReference type="EMBL" id="JAAAUQ010000581">
    <property type="protein sequence ID" value="KAF9149038.1"/>
    <property type="molecule type" value="Genomic_DNA"/>
</dbReference>
<feature type="domain" description="Piwi" evidence="2">
    <location>
        <begin position="889"/>
        <end position="1048"/>
    </location>
</feature>
<dbReference type="Gene3D" id="3.40.50.2300">
    <property type="match status" value="1"/>
</dbReference>
<comment type="caution">
    <text evidence="3">The sequence shown here is derived from an EMBL/GenBank/DDBJ whole genome shotgun (WGS) entry which is preliminary data.</text>
</comment>
<gene>
    <name evidence="3" type="ORF">BG015_009191</name>
</gene>
<feature type="domain" description="Piwi" evidence="2">
    <location>
        <begin position="796"/>
        <end position="878"/>
    </location>
</feature>
<dbReference type="AlphaFoldDB" id="A0A9P5RY08"/>
<dbReference type="PROSITE" id="PS50822">
    <property type="entry name" value="PIWI"/>
    <property type="match status" value="2"/>
</dbReference>
<accession>A0A9P5RY08</accession>
<feature type="compositionally biased region" description="Acidic residues" evidence="1">
    <location>
        <begin position="703"/>
        <end position="739"/>
    </location>
</feature>
<dbReference type="SUPFAM" id="SSF52047">
    <property type="entry name" value="RNI-like"/>
    <property type="match status" value="1"/>
</dbReference>
<reference evidence="3" key="1">
    <citation type="journal article" date="2020" name="Fungal Divers.">
        <title>Resolving the Mortierellaceae phylogeny through synthesis of multi-gene phylogenetics and phylogenomics.</title>
        <authorList>
            <person name="Vandepol N."/>
            <person name="Liber J."/>
            <person name="Desiro A."/>
            <person name="Na H."/>
            <person name="Kennedy M."/>
            <person name="Barry K."/>
            <person name="Grigoriev I.V."/>
            <person name="Miller A.N."/>
            <person name="O'Donnell K."/>
            <person name="Stajich J.E."/>
            <person name="Bonito G."/>
        </authorList>
    </citation>
    <scope>NUCLEOTIDE SEQUENCE</scope>
    <source>
        <strain evidence="3">NRRL 6426</strain>
    </source>
</reference>
<evidence type="ECO:0000313" key="3">
    <source>
        <dbReference type="EMBL" id="KAF9149038.1"/>
    </source>
</evidence>
<feature type="region of interest" description="Disordered" evidence="1">
    <location>
        <begin position="1"/>
        <end position="21"/>
    </location>
</feature>
<feature type="region of interest" description="Disordered" evidence="1">
    <location>
        <begin position="637"/>
        <end position="670"/>
    </location>
</feature>
<evidence type="ECO:0000259" key="2">
    <source>
        <dbReference type="PROSITE" id="PS50822"/>
    </source>
</evidence>
<evidence type="ECO:0000313" key="4">
    <source>
        <dbReference type="Proteomes" id="UP000748756"/>
    </source>
</evidence>
<feature type="compositionally biased region" description="Polar residues" evidence="1">
    <location>
        <begin position="1"/>
        <end position="18"/>
    </location>
</feature>
<dbReference type="OrthoDB" id="10257471at2759"/>
<dbReference type="Pfam" id="PF02171">
    <property type="entry name" value="Piwi"/>
    <property type="match status" value="2"/>
</dbReference>
<name>A0A9P5RY08_9FUNG</name>
<dbReference type="InterPro" id="IPR012337">
    <property type="entry name" value="RNaseH-like_sf"/>
</dbReference>
<dbReference type="InterPro" id="IPR003165">
    <property type="entry name" value="Piwi"/>
</dbReference>
<keyword evidence="4" id="KW-1185">Reference proteome</keyword>
<dbReference type="InterPro" id="IPR032675">
    <property type="entry name" value="LRR_dom_sf"/>
</dbReference>
<protein>
    <recommendedName>
        <fullName evidence="2">Piwi domain-containing protein</fullName>
    </recommendedName>
</protein>
<dbReference type="Gene3D" id="3.80.10.10">
    <property type="entry name" value="Ribonuclease Inhibitor"/>
    <property type="match status" value="1"/>
</dbReference>
<evidence type="ECO:0000256" key="1">
    <source>
        <dbReference type="SAM" id="MobiDB-lite"/>
    </source>
</evidence>
<feature type="region of interest" description="Disordered" evidence="1">
    <location>
        <begin position="702"/>
        <end position="739"/>
    </location>
</feature>
<proteinExistence type="predicted"/>
<dbReference type="PANTHER" id="PTHR22891">
    <property type="entry name" value="EUKARYOTIC TRANSLATION INITIATION FACTOR 2C"/>
    <property type="match status" value="1"/>
</dbReference>
<dbReference type="InterPro" id="IPR036397">
    <property type="entry name" value="RNaseH_sf"/>
</dbReference>
<sequence>MTVHQFSPTLPADNSSNENNRKNHSLALTITPNCRDPIILPPEILRWIASHLQDNRHALHACLLVSRAWSQAAVEYLYKAEHMMGDYDFQSFSSASIPTLAFEGLTLEDESVTLISLGSPRIPIGSAAMVSNKESFDLPLAMVPLQQSSVQTHRARSDPEDFRSEARSRLLLKRTLDASLLHDTQCSYDYISYLNKVSCPWFVDLIQDWNAFCSDWRGRSAREQIMDHSADLLLDSEPSIARQEHCFNRLVRKVSKRCQFVDEFRSSSMVHPNTLIYAVQHFQKLTWVDLKDCQELNNDVFKALARTVRALSYLRLPGSKLKNVSAQAISDVLLAQEKNTLCQFKVIHGTNIFENDSILKAIGERHGGSMKRLTLAISELEHSGLQEYGPLCTGLVSLNLEYTSGVTDDVLLPILDTCRQLVKLDLTETDCTQTTIQGLSTASDAATPQAGRFATMKRLILNNMDSPFTTNIFLALADACPNLEELHMNSILADSFQDFQPFIVRMIKLKDLDIGNVFPELTDANMISIVDALPDLRWISVANTQITNVSLAYLAEKASSLCDLCILGCDQVTKDGVIAFLDNMTNKMGFRRLDIAYCRLDEAAVAEIREKAKELTIQHGLNELIEVEGDDQFADSLADEEGDREEGAEDDDEEREDEAGEIEDIIEDAENEEGQTALEEIEEDEEEVLVAGLDAAMVMSQDPENEAEQADEDESSEGEEDLSDYSDAFSDVDEDDLSDVDLDLENRASYSGWPVKETKNCDLHGNIDAELLSVYQLIGKEAFLQTNDKAKSLPQLLVCILPNTGVPLYTSIKRVIDTSLGVSSQCIQRNHIRMPKKQYCANVCLKINAKLGGANQRLAQNMMPFMSEPALILGGDVTPPARRSPLCCGQKPKKIIFYRDGVSEGQFAEVLRNEVASLKAACASLEQGYNPKITFVGVQKRYHTRFFPVHPSTSDRTGNCKPGTVVGQRVVHPFEFDFYLQSHAGILGTFRPAHYHVLLDTNRFTSDALQDLTYKLCHLYAHTTRVVSYAPLAYNAHIVAARARFHLPGWGDDNTSSEASAITVSAYPSVKPNVANVMWFCKRPHIHLGLQTPQSRI</sequence>
<dbReference type="SMART" id="SM00950">
    <property type="entry name" value="Piwi"/>
    <property type="match status" value="1"/>
</dbReference>